<evidence type="ECO:0000256" key="3">
    <source>
        <dbReference type="ARBA" id="ARBA00022989"/>
    </source>
</evidence>
<comment type="subcellular location">
    <subcellularLocation>
        <location evidence="1">Cell membrane</location>
        <topology evidence="1">Multi-pass membrane protein</topology>
    </subcellularLocation>
</comment>
<dbReference type="InterPro" id="IPR052524">
    <property type="entry name" value="MFS_Cyanate_Porter"/>
</dbReference>
<dbReference type="InterPro" id="IPR036259">
    <property type="entry name" value="MFS_trans_sf"/>
</dbReference>
<dbReference type="PANTHER" id="PTHR23523">
    <property type="match status" value="1"/>
</dbReference>
<sequence length="432" mass="45177">MTQPPVPLPRAVAEDAAPPGTKLLPGWLFVAMATFIGLNLRAALGSVPPLLPPITDELGLSSTTQGMLTSVAILFTGLCAPVGQKLGARIGPERATAVMLGTLAVGCSIRLVADHTWVFLLSSAVAGVGMGGATALLPSLIAHHVPKIRGIAMGLYSTGLAMGVAVAAWIAVPTDAWLGGWKPALALWGLIALVTLALWLCATPRLRRAYPSREVTGLVVNHRLPWRSRTAWWVTWYTTAAMIIGFSGLAWVTPLYVELGVPDQRAAGYFVAFQVVQLAGMLTLPWLTDYTRDRRPLLALVLVSSAVGIACLLIDPLGLVWPAMCLFGTGAGGGSTLALVLLVDVASSQADAARLSGMVMLVAYVAGAFAPVLLGVLHDLTGAYTAGYSVILALILGVLVTIPAFRPDRRLENPALGHPASVSPSQGQSARR</sequence>
<gene>
    <name evidence="7" type="ORF">Pma05_61760</name>
</gene>
<dbReference type="PANTHER" id="PTHR23523:SF2">
    <property type="entry name" value="2-NITROIMIDAZOLE TRANSPORTER"/>
    <property type="match status" value="1"/>
</dbReference>
<keyword evidence="8" id="KW-1185">Reference proteome</keyword>
<feature type="transmembrane region" description="Helical" evidence="5">
    <location>
        <begin position="355"/>
        <end position="377"/>
    </location>
</feature>
<feature type="transmembrane region" description="Helical" evidence="5">
    <location>
        <begin position="26"/>
        <end position="44"/>
    </location>
</feature>
<organism evidence="7 8">
    <name type="scientific">Plantactinospora mayteni</name>
    <dbReference type="NCBI Taxonomy" id="566021"/>
    <lineage>
        <taxon>Bacteria</taxon>
        <taxon>Bacillati</taxon>
        <taxon>Actinomycetota</taxon>
        <taxon>Actinomycetes</taxon>
        <taxon>Micromonosporales</taxon>
        <taxon>Micromonosporaceae</taxon>
        <taxon>Plantactinospora</taxon>
    </lineage>
</organism>
<keyword evidence="3 5" id="KW-1133">Transmembrane helix</keyword>
<evidence type="ECO:0000256" key="4">
    <source>
        <dbReference type="ARBA" id="ARBA00023136"/>
    </source>
</evidence>
<protein>
    <submittedName>
        <fullName evidence="7">MFS transporter</fullName>
    </submittedName>
</protein>
<evidence type="ECO:0000313" key="8">
    <source>
        <dbReference type="Proteomes" id="UP000621500"/>
    </source>
</evidence>
<evidence type="ECO:0000256" key="2">
    <source>
        <dbReference type="ARBA" id="ARBA00022692"/>
    </source>
</evidence>
<dbReference type="InterPro" id="IPR011701">
    <property type="entry name" value="MFS"/>
</dbReference>
<feature type="transmembrane region" description="Helical" evidence="5">
    <location>
        <begin position="231"/>
        <end position="254"/>
    </location>
</feature>
<dbReference type="EMBL" id="BONX01000045">
    <property type="protein sequence ID" value="GIG99603.1"/>
    <property type="molecule type" value="Genomic_DNA"/>
</dbReference>
<reference evidence="7 8" key="1">
    <citation type="submission" date="2021-01" db="EMBL/GenBank/DDBJ databases">
        <title>Whole genome shotgun sequence of Plantactinospora mayteni NBRC 109088.</title>
        <authorList>
            <person name="Komaki H."/>
            <person name="Tamura T."/>
        </authorList>
    </citation>
    <scope>NUCLEOTIDE SEQUENCE [LARGE SCALE GENOMIC DNA]</scope>
    <source>
        <strain evidence="7 8">NBRC 109088</strain>
    </source>
</reference>
<accession>A0ABQ4EY62</accession>
<name>A0ABQ4EY62_9ACTN</name>
<feature type="transmembrane region" description="Helical" evidence="5">
    <location>
        <begin position="64"/>
        <end position="83"/>
    </location>
</feature>
<keyword evidence="2 5" id="KW-0812">Transmembrane</keyword>
<proteinExistence type="predicted"/>
<dbReference type="Pfam" id="PF07690">
    <property type="entry name" value="MFS_1"/>
    <property type="match status" value="1"/>
</dbReference>
<feature type="transmembrane region" description="Helical" evidence="5">
    <location>
        <begin position="153"/>
        <end position="172"/>
    </location>
</feature>
<feature type="transmembrane region" description="Helical" evidence="5">
    <location>
        <begin position="184"/>
        <end position="202"/>
    </location>
</feature>
<dbReference type="PROSITE" id="PS50850">
    <property type="entry name" value="MFS"/>
    <property type="match status" value="1"/>
</dbReference>
<feature type="domain" description="Major facilitator superfamily (MFS) profile" evidence="6">
    <location>
        <begin position="26"/>
        <end position="410"/>
    </location>
</feature>
<feature type="transmembrane region" description="Helical" evidence="5">
    <location>
        <begin position="297"/>
        <end position="315"/>
    </location>
</feature>
<dbReference type="SUPFAM" id="SSF103473">
    <property type="entry name" value="MFS general substrate transporter"/>
    <property type="match status" value="1"/>
</dbReference>
<feature type="transmembrane region" description="Helical" evidence="5">
    <location>
        <begin position="95"/>
        <end position="113"/>
    </location>
</feature>
<evidence type="ECO:0000313" key="7">
    <source>
        <dbReference type="EMBL" id="GIG99603.1"/>
    </source>
</evidence>
<dbReference type="InterPro" id="IPR020846">
    <property type="entry name" value="MFS_dom"/>
</dbReference>
<feature type="transmembrane region" description="Helical" evidence="5">
    <location>
        <begin position="119"/>
        <end position="141"/>
    </location>
</feature>
<dbReference type="Proteomes" id="UP000621500">
    <property type="component" value="Unassembled WGS sequence"/>
</dbReference>
<feature type="transmembrane region" description="Helical" evidence="5">
    <location>
        <begin position="321"/>
        <end position="343"/>
    </location>
</feature>
<keyword evidence="4 5" id="KW-0472">Membrane</keyword>
<dbReference type="Gene3D" id="1.20.1250.20">
    <property type="entry name" value="MFS general substrate transporter like domains"/>
    <property type="match status" value="2"/>
</dbReference>
<evidence type="ECO:0000256" key="1">
    <source>
        <dbReference type="ARBA" id="ARBA00004651"/>
    </source>
</evidence>
<evidence type="ECO:0000259" key="6">
    <source>
        <dbReference type="PROSITE" id="PS50850"/>
    </source>
</evidence>
<feature type="transmembrane region" description="Helical" evidence="5">
    <location>
        <begin position="383"/>
        <end position="405"/>
    </location>
</feature>
<feature type="transmembrane region" description="Helical" evidence="5">
    <location>
        <begin position="266"/>
        <end position="285"/>
    </location>
</feature>
<evidence type="ECO:0000256" key="5">
    <source>
        <dbReference type="SAM" id="Phobius"/>
    </source>
</evidence>
<comment type="caution">
    <text evidence="7">The sequence shown here is derived from an EMBL/GenBank/DDBJ whole genome shotgun (WGS) entry which is preliminary data.</text>
</comment>